<dbReference type="Proteomes" id="UP000677228">
    <property type="component" value="Unassembled WGS sequence"/>
</dbReference>
<dbReference type="EMBL" id="CAJOBA010002449">
    <property type="protein sequence ID" value="CAF3645300.1"/>
    <property type="molecule type" value="Genomic_DNA"/>
</dbReference>
<organism evidence="2 4">
    <name type="scientific">Didymodactylos carnosus</name>
    <dbReference type="NCBI Taxonomy" id="1234261"/>
    <lineage>
        <taxon>Eukaryota</taxon>
        <taxon>Metazoa</taxon>
        <taxon>Spiralia</taxon>
        <taxon>Gnathifera</taxon>
        <taxon>Rotifera</taxon>
        <taxon>Eurotatoria</taxon>
        <taxon>Bdelloidea</taxon>
        <taxon>Philodinida</taxon>
        <taxon>Philodinidae</taxon>
        <taxon>Didymodactylos</taxon>
    </lineage>
</organism>
<dbReference type="EMBL" id="CAJNOK010002449">
    <property type="protein sequence ID" value="CAF0860411.1"/>
    <property type="molecule type" value="Genomic_DNA"/>
</dbReference>
<evidence type="ECO:0000313" key="4">
    <source>
        <dbReference type="Proteomes" id="UP000677228"/>
    </source>
</evidence>
<feature type="region of interest" description="Disordered" evidence="1">
    <location>
        <begin position="149"/>
        <end position="169"/>
    </location>
</feature>
<proteinExistence type="predicted"/>
<feature type="compositionally biased region" description="Polar residues" evidence="1">
    <location>
        <begin position="149"/>
        <end position="158"/>
    </location>
</feature>
<dbReference type="AlphaFoldDB" id="A0A8S2DCC9"/>
<feature type="non-terminal residue" evidence="2">
    <location>
        <position position="1"/>
    </location>
</feature>
<sequence length="243" mass="27285">IAVHCSGNDSLLFQKAPTDKQDYIEFHGEVDDIEDLEDSLQASAVNLVGELWRLFLGISTAVATNTALDLEFVSDVIALTKPRIKEENLETKRVRSDEIGEDLTLSSIVKKARISEPITYSYTPGLDITSFPSSSTTYPTLYNQTTTVSSSDQHSLATMKQRKHKSLPSGRPLQIHELAFDEGVLDDETRTQKQKQKRKQLPASVRVNSLLSRIENVLNPFEKYAKQNIIPYINIADDDDDEK</sequence>
<accession>A0A8S2DCC9</accession>
<name>A0A8S2DCC9_9BILA</name>
<comment type="caution">
    <text evidence="2">The sequence shown here is derived from an EMBL/GenBank/DDBJ whole genome shotgun (WGS) entry which is preliminary data.</text>
</comment>
<gene>
    <name evidence="2" type="ORF">OVA965_LOCUS7604</name>
    <name evidence="3" type="ORF">TMI583_LOCUS7599</name>
</gene>
<evidence type="ECO:0000313" key="3">
    <source>
        <dbReference type="EMBL" id="CAF3645300.1"/>
    </source>
</evidence>
<protein>
    <submittedName>
        <fullName evidence="2">Uncharacterized protein</fullName>
    </submittedName>
</protein>
<dbReference type="Proteomes" id="UP000682733">
    <property type="component" value="Unassembled WGS sequence"/>
</dbReference>
<evidence type="ECO:0000256" key="1">
    <source>
        <dbReference type="SAM" id="MobiDB-lite"/>
    </source>
</evidence>
<reference evidence="2" key="1">
    <citation type="submission" date="2021-02" db="EMBL/GenBank/DDBJ databases">
        <authorList>
            <person name="Nowell W R."/>
        </authorList>
    </citation>
    <scope>NUCLEOTIDE SEQUENCE</scope>
</reference>
<evidence type="ECO:0000313" key="2">
    <source>
        <dbReference type="EMBL" id="CAF0860411.1"/>
    </source>
</evidence>